<protein>
    <recommendedName>
        <fullName evidence="1">Acetolactate synthase small subunit C-terminal domain-containing protein</fullName>
    </recommendedName>
</protein>
<dbReference type="AlphaFoldDB" id="A0A382D3A6"/>
<dbReference type="Gene3D" id="3.30.70.1150">
    <property type="entry name" value="ACT-like. Chain A, domain 2"/>
    <property type="match status" value="1"/>
</dbReference>
<evidence type="ECO:0000313" key="2">
    <source>
        <dbReference type="EMBL" id="SVB32589.1"/>
    </source>
</evidence>
<feature type="domain" description="Acetolactate synthase small subunit C-terminal" evidence="1">
    <location>
        <begin position="6"/>
        <end position="79"/>
    </location>
</feature>
<dbReference type="EMBL" id="UINC01037301">
    <property type="protein sequence ID" value="SVB32589.1"/>
    <property type="molecule type" value="Genomic_DNA"/>
</dbReference>
<proteinExistence type="predicted"/>
<accession>A0A382D3A6</accession>
<sequence length="84" mass="9394">KNVIFKEMALFKIVGNKSKLEKAFKACKKYNAVILDKTNKSNVIQVTALRREIDNMSNNLKKFGLVSVSRTGAVAMTRGAEVFK</sequence>
<dbReference type="SUPFAM" id="SSF55021">
    <property type="entry name" value="ACT-like"/>
    <property type="match status" value="1"/>
</dbReference>
<name>A0A382D3A6_9ZZZZ</name>
<reference evidence="2" key="1">
    <citation type="submission" date="2018-05" db="EMBL/GenBank/DDBJ databases">
        <authorList>
            <person name="Lanie J.A."/>
            <person name="Ng W.-L."/>
            <person name="Kazmierczak K.M."/>
            <person name="Andrzejewski T.M."/>
            <person name="Davidsen T.M."/>
            <person name="Wayne K.J."/>
            <person name="Tettelin H."/>
            <person name="Glass J.I."/>
            <person name="Rusch D."/>
            <person name="Podicherti R."/>
            <person name="Tsui H.-C.T."/>
            <person name="Winkler M.E."/>
        </authorList>
    </citation>
    <scope>NUCLEOTIDE SEQUENCE</scope>
</reference>
<evidence type="ECO:0000259" key="1">
    <source>
        <dbReference type="Pfam" id="PF10369"/>
    </source>
</evidence>
<gene>
    <name evidence="2" type="ORF">METZ01_LOCUS185443</name>
</gene>
<dbReference type="InterPro" id="IPR019455">
    <property type="entry name" value="Acetolactate_synth_ssu_C"/>
</dbReference>
<dbReference type="InterPro" id="IPR027271">
    <property type="entry name" value="Acetolactate_synth/TF_NikR_C"/>
</dbReference>
<feature type="non-terminal residue" evidence="2">
    <location>
        <position position="1"/>
    </location>
</feature>
<dbReference type="Pfam" id="PF10369">
    <property type="entry name" value="ALS_ss_C"/>
    <property type="match status" value="1"/>
</dbReference>
<dbReference type="InterPro" id="IPR045865">
    <property type="entry name" value="ACT-like_dom_sf"/>
</dbReference>
<organism evidence="2">
    <name type="scientific">marine metagenome</name>
    <dbReference type="NCBI Taxonomy" id="408172"/>
    <lineage>
        <taxon>unclassified sequences</taxon>
        <taxon>metagenomes</taxon>
        <taxon>ecological metagenomes</taxon>
    </lineage>
</organism>